<sequence length="141" mass="15521">LCSCDKCDKLLSNFRTDSDLVTVYSRDSHGYTAMHVAAYYGQELLIDLLIQNNAIVDTTDYLELTPLHLACQRGLKNVILGLLQFGADIMATDSEGNTPLHFCCANGHEDCLMTLLTHESGLKKLDINVANEFGDTSLHLA</sequence>
<dbReference type="GO" id="GO:0048812">
    <property type="term" value="P:neuron projection morphogenesis"/>
    <property type="evidence" value="ECO:0007669"/>
    <property type="project" value="TreeGrafter"/>
</dbReference>
<dbReference type="Pfam" id="PF12796">
    <property type="entry name" value="Ank_2"/>
    <property type="match status" value="1"/>
</dbReference>
<dbReference type="SMART" id="SM00248">
    <property type="entry name" value="ANK"/>
    <property type="match status" value="3"/>
</dbReference>
<dbReference type="PANTHER" id="PTHR24170">
    <property type="entry name" value="ANKYRIN REPEAT DOMAIN-CONTAINING PROTEIN 27"/>
    <property type="match status" value="1"/>
</dbReference>
<feature type="repeat" description="ANK" evidence="1">
    <location>
        <begin position="62"/>
        <end position="94"/>
    </location>
</feature>
<dbReference type="SUPFAM" id="SSF48403">
    <property type="entry name" value="Ankyrin repeat"/>
    <property type="match status" value="1"/>
</dbReference>
<organism evidence="2">
    <name type="scientific">Arion vulgaris</name>
    <dbReference type="NCBI Taxonomy" id="1028688"/>
    <lineage>
        <taxon>Eukaryota</taxon>
        <taxon>Metazoa</taxon>
        <taxon>Spiralia</taxon>
        <taxon>Lophotrochozoa</taxon>
        <taxon>Mollusca</taxon>
        <taxon>Gastropoda</taxon>
        <taxon>Heterobranchia</taxon>
        <taxon>Euthyneura</taxon>
        <taxon>Panpulmonata</taxon>
        <taxon>Eupulmonata</taxon>
        <taxon>Stylommatophora</taxon>
        <taxon>Helicina</taxon>
        <taxon>Arionoidea</taxon>
        <taxon>Arionidae</taxon>
        <taxon>Arion</taxon>
    </lineage>
</organism>
<dbReference type="GO" id="GO:0043005">
    <property type="term" value="C:neuron projection"/>
    <property type="evidence" value="ECO:0007669"/>
    <property type="project" value="TreeGrafter"/>
</dbReference>
<dbReference type="Pfam" id="PF00023">
    <property type="entry name" value="Ank"/>
    <property type="match status" value="1"/>
</dbReference>
<feature type="non-terminal residue" evidence="2">
    <location>
        <position position="141"/>
    </location>
</feature>
<dbReference type="PROSITE" id="PS50088">
    <property type="entry name" value="ANK_REPEAT"/>
    <property type="match status" value="3"/>
</dbReference>
<accession>A0A0B7BF74</accession>
<keyword evidence="1" id="KW-0040">ANK repeat</keyword>
<dbReference type="InterPro" id="IPR036770">
    <property type="entry name" value="Ankyrin_rpt-contain_sf"/>
</dbReference>
<dbReference type="GO" id="GO:0005769">
    <property type="term" value="C:early endosome"/>
    <property type="evidence" value="ECO:0007669"/>
    <property type="project" value="TreeGrafter"/>
</dbReference>
<evidence type="ECO:0000256" key="1">
    <source>
        <dbReference type="PROSITE-ProRule" id="PRU00023"/>
    </source>
</evidence>
<dbReference type="GO" id="GO:0005886">
    <property type="term" value="C:plasma membrane"/>
    <property type="evidence" value="ECO:0007669"/>
    <property type="project" value="TreeGrafter"/>
</dbReference>
<dbReference type="Gene3D" id="1.25.40.20">
    <property type="entry name" value="Ankyrin repeat-containing domain"/>
    <property type="match status" value="2"/>
</dbReference>
<dbReference type="PANTHER" id="PTHR24170:SF2">
    <property type="entry name" value="ANKYRIN REPEAT DOMAIN-CONTAINING PROTEIN 27"/>
    <property type="match status" value="1"/>
</dbReference>
<feature type="repeat" description="ANK" evidence="1">
    <location>
        <begin position="29"/>
        <end position="61"/>
    </location>
</feature>
<dbReference type="EMBL" id="HACG01044788">
    <property type="protein sequence ID" value="CEK91653.1"/>
    <property type="molecule type" value="Transcribed_RNA"/>
</dbReference>
<feature type="repeat" description="ANK" evidence="1">
    <location>
        <begin position="95"/>
        <end position="127"/>
    </location>
</feature>
<name>A0A0B7BF74_9EUPU</name>
<reference evidence="2" key="1">
    <citation type="submission" date="2014-12" db="EMBL/GenBank/DDBJ databases">
        <title>Insight into the proteome of Arion vulgaris.</title>
        <authorList>
            <person name="Aradska J."/>
            <person name="Bulat T."/>
            <person name="Smidak R."/>
            <person name="Sarate P."/>
            <person name="Gangsoo J."/>
            <person name="Sialana F."/>
            <person name="Bilban M."/>
            <person name="Lubec G."/>
        </authorList>
    </citation>
    <scope>NUCLEOTIDE SEQUENCE</scope>
    <source>
        <tissue evidence="2">Skin</tissue>
    </source>
</reference>
<protein>
    <submittedName>
        <fullName evidence="2">Uncharacterized protein</fullName>
    </submittedName>
</protein>
<dbReference type="GO" id="GO:0097422">
    <property type="term" value="C:tubular endosome"/>
    <property type="evidence" value="ECO:0007669"/>
    <property type="project" value="TreeGrafter"/>
</dbReference>
<dbReference type="GO" id="GO:0005770">
    <property type="term" value="C:late endosome"/>
    <property type="evidence" value="ECO:0007669"/>
    <property type="project" value="TreeGrafter"/>
</dbReference>
<dbReference type="CDD" id="cd22885">
    <property type="entry name" value="ANKRD27_zf1"/>
    <property type="match status" value="1"/>
</dbReference>
<dbReference type="AlphaFoldDB" id="A0A0B7BF74"/>
<dbReference type="GO" id="GO:0000149">
    <property type="term" value="F:SNARE binding"/>
    <property type="evidence" value="ECO:0007669"/>
    <property type="project" value="TreeGrafter"/>
</dbReference>
<proteinExistence type="predicted"/>
<dbReference type="InterPro" id="IPR051248">
    <property type="entry name" value="UPF0507/Ank_repeat_27"/>
</dbReference>
<dbReference type="InterPro" id="IPR002110">
    <property type="entry name" value="Ankyrin_rpt"/>
</dbReference>
<evidence type="ECO:0000313" key="2">
    <source>
        <dbReference type="EMBL" id="CEK91653.1"/>
    </source>
</evidence>
<dbReference type="PROSITE" id="PS50297">
    <property type="entry name" value="ANK_REP_REGION"/>
    <property type="match status" value="2"/>
</dbReference>
<gene>
    <name evidence="2" type="primary">ORF184054</name>
</gene>
<feature type="non-terminal residue" evidence="2">
    <location>
        <position position="1"/>
    </location>
</feature>
<dbReference type="GO" id="GO:0030133">
    <property type="term" value="C:transport vesicle"/>
    <property type="evidence" value="ECO:0007669"/>
    <property type="project" value="TreeGrafter"/>
</dbReference>
<dbReference type="GO" id="GO:0005085">
    <property type="term" value="F:guanyl-nucleotide exchange factor activity"/>
    <property type="evidence" value="ECO:0007669"/>
    <property type="project" value="TreeGrafter"/>
</dbReference>
<dbReference type="GO" id="GO:0045022">
    <property type="term" value="P:early endosome to late endosome transport"/>
    <property type="evidence" value="ECO:0007669"/>
    <property type="project" value="TreeGrafter"/>
</dbReference>